<dbReference type="RefSeq" id="XP_064770950.1">
    <property type="nucleotide sequence ID" value="XM_064914723.1"/>
</dbReference>
<feature type="compositionally biased region" description="Basic and acidic residues" evidence="1">
    <location>
        <begin position="195"/>
        <end position="205"/>
    </location>
</feature>
<sequence length="214" mass="23215">MAFFNRFFSFASGSAPVPAVSISAGASPSAENDSFNDFVIINLQDAETIEAAAGHVVVDSSASLSEQTKDSGDADEHTASSVASQGFDDEYVGLQVRRLTYAEAFRQGLPPSGYKTYRMLCAERDFRGSKRSMAPSHVASAGSSSTTIDRSSRKVELKMLDLGAGAWQTNSMVGVDELDQERLLFADRKAFTERRREKSHSLDKRARLRATGAI</sequence>
<dbReference type="Proteomes" id="UP001498771">
    <property type="component" value="Unassembled WGS sequence"/>
</dbReference>
<accession>A0ABR1FDS3</accession>
<proteinExistence type="predicted"/>
<dbReference type="EMBL" id="JBBJBU010000001">
    <property type="protein sequence ID" value="KAK7207917.1"/>
    <property type="molecule type" value="Genomic_DNA"/>
</dbReference>
<dbReference type="GeneID" id="90040235"/>
<comment type="caution">
    <text evidence="2">The sequence shown here is derived from an EMBL/GenBank/DDBJ whole genome shotgun (WGS) entry which is preliminary data.</text>
</comment>
<feature type="region of interest" description="Disordered" evidence="1">
    <location>
        <begin position="195"/>
        <end position="214"/>
    </location>
</feature>
<evidence type="ECO:0000313" key="3">
    <source>
        <dbReference type="Proteomes" id="UP001498771"/>
    </source>
</evidence>
<protein>
    <submittedName>
        <fullName evidence="2">Uncharacterized protein</fullName>
    </submittedName>
</protein>
<organism evidence="2 3">
    <name type="scientific">Myxozyma melibiosi</name>
    <dbReference type="NCBI Taxonomy" id="54550"/>
    <lineage>
        <taxon>Eukaryota</taxon>
        <taxon>Fungi</taxon>
        <taxon>Dikarya</taxon>
        <taxon>Ascomycota</taxon>
        <taxon>Saccharomycotina</taxon>
        <taxon>Lipomycetes</taxon>
        <taxon>Lipomycetales</taxon>
        <taxon>Lipomycetaceae</taxon>
        <taxon>Myxozyma</taxon>
    </lineage>
</organism>
<evidence type="ECO:0000313" key="2">
    <source>
        <dbReference type="EMBL" id="KAK7207917.1"/>
    </source>
</evidence>
<keyword evidence="3" id="KW-1185">Reference proteome</keyword>
<name>A0ABR1FDS3_9ASCO</name>
<reference evidence="2 3" key="1">
    <citation type="submission" date="2024-03" db="EMBL/GenBank/DDBJ databases">
        <title>Genome-scale model development and genomic sequencing of the oleaginous clade Lipomyces.</title>
        <authorList>
            <consortium name="Lawrence Berkeley National Laboratory"/>
            <person name="Czajka J.J."/>
            <person name="Han Y."/>
            <person name="Kim J."/>
            <person name="Mondo S.J."/>
            <person name="Hofstad B.A."/>
            <person name="Robles A."/>
            <person name="Haridas S."/>
            <person name="Riley R."/>
            <person name="LaButti K."/>
            <person name="Pangilinan J."/>
            <person name="Andreopoulos W."/>
            <person name="Lipzen A."/>
            <person name="Yan J."/>
            <person name="Wang M."/>
            <person name="Ng V."/>
            <person name="Grigoriev I.V."/>
            <person name="Spatafora J.W."/>
            <person name="Magnuson J.K."/>
            <person name="Baker S.E."/>
            <person name="Pomraning K.R."/>
        </authorList>
    </citation>
    <scope>NUCLEOTIDE SEQUENCE [LARGE SCALE GENOMIC DNA]</scope>
    <source>
        <strain evidence="2 3">Phaff 52-87</strain>
    </source>
</reference>
<evidence type="ECO:0000256" key="1">
    <source>
        <dbReference type="SAM" id="MobiDB-lite"/>
    </source>
</evidence>
<gene>
    <name evidence="2" type="ORF">BZA70DRAFT_30169</name>
</gene>